<accession>A0ABD3BY36</accession>
<feature type="compositionally biased region" description="Polar residues" evidence="6">
    <location>
        <begin position="1"/>
        <end position="12"/>
    </location>
</feature>
<dbReference type="CDD" id="cd16649">
    <property type="entry name" value="mRING-HC-C3HC5_CGRF1-like"/>
    <property type="match status" value="1"/>
</dbReference>
<gene>
    <name evidence="8" type="ORF">CASFOL_034217</name>
</gene>
<dbReference type="InterPro" id="IPR013083">
    <property type="entry name" value="Znf_RING/FYVE/PHD"/>
</dbReference>
<evidence type="ECO:0000256" key="4">
    <source>
        <dbReference type="PROSITE-ProRule" id="PRU00175"/>
    </source>
</evidence>
<reference evidence="9" key="1">
    <citation type="journal article" date="2024" name="IScience">
        <title>Strigolactones Initiate the Formation of Haustorium-like Structures in Castilleja.</title>
        <authorList>
            <person name="Buerger M."/>
            <person name="Peterson D."/>
            <person name="Chory J."/>
        </authorList>
    </citation>
    <scope>NUCLEOTIDE SEQUENCE [LARGE SCALE GENOMIC DNA]</scope>
</reference>
<dbReference type="GO" id="GO:0008270">
    <property type="term" value="F:zinc ion binding"/>
    <property type="evidence" value="ECO:0007669"/>
    <property type="project" value="UniProtKB-KW"/>
</dbReference>
<evidence type="ECO:0000256" key="1">
    <source>
        <dbReference type="ARBA" id="ARBA00022723"/>
    </source>
</evidence>
<organism evidence="8 9">
    <name type="scientific">Castilleja foliolosa</name>
    <dbReference type="NCBI Taxonomy" id="1961234"/>
    <lineage>
        <taxon>Eukaryota</taxon>
        <taxon>Viridiplantae</taxon>
        <taxon>Streptophyta</taxon>
        <taxon>Embryophyta</taxon>
        <taxon>Tracheophyta</taxon>
        <taxon>Spermatophyta</taxon>
        <taxon>Magnoliopsida</taxon>
        <taxon>eudicotyledons</taxon>
        <taxon>Gunneridae</taxon>
        <taxon>Pentapetalae</taxon>
        <taxon>asterids</taxon>
        <taxon>lamiids</taxon>
        <taxon>Lamiales</taxon>
        <taxon>Orobanchaceae</taxon>
        <taxon>Pedicularideae</taxon>
        <taxon>Castillejinae</taxon>
        <taxon>Castilleja</taxon>
    </lineage>
</organism>
<dbReference type="Gene3D" id="3.30.40.10">
    <property type="entry name" value="Zinc/RING finger domain, C3HC4 (zinc finger)"/>
    <property type="match status" value="1"/>
</dbReference>
<dbReference type="Pfam" id="PF13920">
    <property type="entry name" value="zf-C3HC4_3"/>
    <property type="match status" value="1"/>
</dbReference>
<evidence type="ECO:0000256" key="5">
    <source>
        <dbReference type="SAM" id="Coils"/>
    </source>
</evidence>
<dbReference type="AlphaFoldDB" id="A0ABD3BY36"/>
<feature type="coiled-coil region" evidence="5">
    <location>
        <begin position="137"/>
        <end position="171"/>
    </location>
</feature>
<dbReference type="PANTHER" id="PTHR42647:SF5">
    <property type="entry name" value="SBP (S-RIBONUCLEASE BINDING PROTEIN) FAMILY PROTEIN"/>
    <property type="match status" value="1"/>
</dbReference>
<name>A0ABD3BY36_9LAMI</name>
<protein>
    <recommendedName>
        <fullName evidence="7">RING-type domain-containing protein</fullName>
    </recommendedName>
</protein>
<dbReference type="Proteomes" id="UP001632038">
    <property type="component" value="Unassembled WGS sequence"/>
</dbReference>
<keyword evidence="2 4" id="KW-0863">Zinc-finger</keyword>
<feature type="region of interest" description="Disordered" evidence="6">
    <location>
        <begin position="1"/>
        <end position="21"/>
    </location>
</feature>
<evidence type="ECO:0000256" key="3">
    <source>
        <dbReference type="ARBA" id="ARBA00022833"/>
    </source>
</evidence>
<evidence type="ECO:0000256" key="6">
    <source>
        <dbReference type="SAM" id="MobiDB-lite"/>
    </source>
</evidence>
<dbReference type="PROSITE" id="PS50089">
    <property type="entry name" value="ZF_RING_2"/>
    <property type="match status" value="1"/>
</dbReference>
<dbReference type="PANTHER" id="PTHR42647">
    <property type="entry name" value="SBP (S-RIBONUCLEASE BINDING PROTEIN) FAMILY PROTEIN"/>
    <property type="match status" value="1"/>
</dbReference>
<evidence type="ECO:0000256" key="2">
    <source>
        <dbReference type="ARBA" id="ARBA00022771"/>
    </source>
</evidence>
<evidence type="ECO:0000313" key="8">
    <source>
        <dbReference type="EMBL" id="KAL3622021.1"/>
    </source>
</evidence>
<dbReference type="EMBL" id="JAVIJP010000061">
    <property type="protein sequence ID" value="KAL3622021.1"/>
    <property type="molecule type" value="Genomic_DNA"/>
</dbReference>
<dbReference type="InterPro" id="IPR001841">
    <property type="entry name" value="Znf_RING"/>
</dbReference>
<evidence type="ECO:0000313" key="9">
    <source>
        <dbReference type="Proteomes" id="UP001632038"/>
    </source>
</evidence>
<keyword evidence="5" id="KW-0175">Coiled coil</keyword>
<keyword evidence="3" id="KW-0862">Zinc</keyword>
<sequence length="273" mass="30614">MFNGGTTNTNSAGKRKMNETDAEQTANQFNLFNLNGAGPSQFAPPSHVQQIHNTAGPTVKPFSFMSLLTADDDDMEDEYGPYGEANPLATEIRSQSQQVNHMISAHTDILKQALDRMLERQQKSIHRAAEASATKKLQQKEAELRMKAAHINELEASAKHYKRESDRLYAKTNYLEKKMMSLKSRLEKAISERRYGDAAREGIGSTPEDSDKAVVGPVRMDCQVCDRQLATVLMWPCRHVCVCKKCDVVTKSCPVCHWAKVTSFEVFLSIKKD</sequence>
<proteinExistence type="predicted"/>
<keyword evidence="1" id="KW-0479">Metal-binding</keyword>
<keyword evidence="9" id="KW-1185">Reference proteome</keyword>
<evidence type="ECO:0000259" key="7">
    <source>
        <dbReference type="PROSITE" id="PS50089"/>
    </source>
</evidence>
<comment type="caution">
    <text evidence="8">The sequence shown here is derived from an EMBL/GenBank/DDBJ whole genome shotgun (WGS) entry which is preliminary data.</text>
</comment>
<feature type="domain" description="RING-type" evidence="7">
    <location>
        <begin position="222"/>
        <end position="257"/>
    </location>
</feature>